<sequence length="773" mass="87945">MSPSSALLLFPHTPIPKFFSFHPTLPLSFSFTHTPKTIKLPIKRHSFPPLRNDDVVELEEEHVIGDCVVFEEGVFDDPYLQNDTEPNTPNPHKKHQKQSKPVSEIEPEDLIPEKWKEMQAEINITKKERRKIAQELEFGSRVEKKKKGYEPIRDSNVVQEYLEYKQAKLKQLNPLVLDNPSRFPDKEAEAEAEAEMNAYEAKSERVAPKNPRWAVYGRGMEDLTEFFNGGNYEPGENKSEARRKLFTKEEKYLLNRRIPDVAAATCDKWLPLHTLAASGEFYLMNALLKHNVDINALDKDGWTALHKAIIGKKQAIMNYLLRESANPLVLDKDGATLMHYAVQTASSQAIKILLLYNVAINHQDNDGWTPLHLAVQAQRTDVVRLLLIKGADKTLKNKPFVKWEMKHNYGSPRCGVGTCSLWILCTYGAHSCECLAPYSIERVVGESGRKVTTGFGNFSDEGKNARLSSLSSSPKLKAVQLAIPFRFGDKRCRINSPHQSQPILSVSCKSSRGSFGGRSSNANDRDHDFLEASLLLSETVLHYRMRRQGFREEMKWPSRGQFTPFSVQVKKPRVDVNLIGESFLQQFRSPTIFLKISCDGDFLLPIIVGEFAVEKLIYSEWEDKNGDSSDQFHFVRDLVEKLGYQVNMVRITERVVSTYFARLYFSKPGKNDILSVDARPSDAINVANRCKAPIFVSRQIVLADAIKIGYGMRRTRNNKSIYDVSLDSAADGPDVLSEELDLVKNMNLAIREERYNDAAMWRDKIVKLRESNI</sequence>
<evidence type="ECO:0000256" key="3">
    <source>
        <dbReference type="ARBA" id="ARBA00025428"/>
    </source>
</evidence>
<dbReference type="InterPro" id="IPR002110">
    <property type="entry name" value="Ankyrin_rpt"/>
</dbReference>
<keyword evidence="2" id="KW-0540">Nuclease</keyword>
<evidence type="ECO:0000256" key="5">
    <source>
        <dbReference type="SAM" id="MobiDB-lite"/>
    </source>
</evidence>
<proteinExistence type="inferred from homology"/>
<evidence type="ECO:0000313" key="7">
    <source>
        <dbReference type="EMBL" id="SPD18040.1"/>
    </source>
</evidence>
<dbReference type="Pfam" id="PF02577">
    <property type="entry name" value="BFN_dom"/>
    <property type="match status" value="1"/>
</dbReference>
<feature type="region of interest" description="Disordered" evidence="5">
    <location>
        <begin position="78"/>
        <end position="107"/>
    </location>
</feature>
<dbReference type="PROSITE" id="PS50088">
    <property type="entry name" value="ANK_REPEAT"/>
    <property type="match status" value="4"/>
</dbReference>
<dbReference type="PROSITE" id="PS51658">
    <property type="entry name" value="BFN"/>
    <property type="match status" value="1"/>
</dbReference>
<dbReference type="SUPFAM" id="SSF103256">
    <property type="entry name" value="Hypothetical protein TM0160"/>
    <property type="match status" value="1"/>
</dbReference>
<dbReference type="SUPFAM" id="SSF48403">
    <property type="entry name" value="Ankyrin repeat"/>
    <property type="match status" value="1"/>
</dbReference>
<dbReference type="GO" id="GO:0005634">
    <property type="term" value="C:nucleus"/>
    <property type="evidence" value="ECO:0007669"/>
    <property type="project" value="TreeGrafter"/>
</dbReference>
<dbReference type="SMART" id="SM00248">
    <property type="entry name" value="ANK"/>
    <property type="match status" value="4"/>
</dbReference>
<dbReference type="InterPro" id="IPR003729">
    <property type="entry name" value="Bi_nuclease_dom"/>
</dbReference>
<dbReference type="Gene3D" id="1.25.40.20">
    <property type="entry name" value="Ankyrin repeat-containing domain"/>
    <property type="match status" value="1"/>
</dbReference>
<feature type="repeat" description="ANK" evidence="4">
    <location>
        <begin position="333"/>
        <end position="365"/>
    </location>
</feature>
<protein>
    <recommendedName>
        <fullName evidence="6">BFN domain-containing protein</fullName>
    </recommendedName>
</protein>
<dbReference type="AlphaFoldDB" id="A0A2N9I1Y8"/>
<name>A0A2N9I1Y8_FAGSY</name>
<comment type="similarity">
    <text evidence="1">Belongs to the bifunctional nuclease family.</text>
</comment>
<dbReference type="PROSITE" id="PS50297">
    <property type="entry name" value="ANK_REP_REGION"/>
    <property type="match status" value="1"/>
</dbReference>
<comment type="function">
    <text evidence="3">Bifunctional nuclease with both RNase and DNase activities. Involved in basal defense response. Participates in abscisic acid-derived callose deposition following infection by a necrotrophic pathogen.</text>
</comment>
<keyword evidence="2" id="KW-0378">Hydrolase</keyword>
<dbReference type="PANTHER" id="PTHR15160">
    <property type="entry name" value="VON HIPPEL-LINDAU PROTEIN"/>
    <property type="match status" value="1"/>
</dbReference>
<dbReference type="InterPro" id="IPR036770">
    <property type="entry name" value="Ankyrin_rpt-contain_sf"/>
</dbReference>
<dbReference type="GO" id="GO:0016567">
    <property type="term" value="P:protein ubiquitination"/>
    <property type="evidence" value="ECO:0007669"/>
    <property type="project" value="TreeGrafter"/>
</dbReference>
<evidence type="ECO:0000256" key="2">
    <source>
        <dbReference type="ARBA" id="ARBA00022722"/>
    </source>
</evidence>
<accession>A0A2N9I1Y8</accession>
<gene>
    <name evidence="7" type="ORF">FSB_LOCUS45922</name>
</gene>
<keyword evidence="4" id="KW-0040">ANK repeat</keyword>
<dbReference type="PANTHER" id="PTHR15160:SF1">
    <property type="entry name" value="VON HIPPEL-LINDAU DISEASE TUMOR SUPPRESSOR"/>
    <property type="match status" value="1"/>
</dbReference>
<dbReference type="FunFam" id="1.25.40.20:FF:000461">
    <property type="entry name" value="Ankyrin repeat domain-containing protein, chloroplastic"/>
    <property type="match status" value="1"/>
</dbReference>
<evidence type="ECO:0000259" key="6">
    <source>
        <dbReference type="PROSITE" id="PS51658"/>
    </source>
</evidence>
<dbReference type="Pfam" id="PF13637">
    <property type="entry name" value="Ank_4"/>
    <property type="match status" value="1"/>
</dbReference>
<evidence type="ECO:0000256" key="4">
    <source>
        <dbReference type="PROSITE-ProRule" id="PRU00023"/>
    </source>
</evidence>
<dbReference type="EMBL" id="OIVN01004557">
    <property type="protein sequence ID" value="SPD18040.1"/>
    <property type="molecule type" value="Genomic_DNA"/>
</dbReference>
<dbReference type="Gene3D" id="3.10.690.10">
    <property type="entry name" value="Bifunctional nuclease domain"/>
    <property type="match status" value="1"/>
</dbReference>
<evidence type="ECO:0000256" key="1">
    <source>
        <dbReference type="ARBA" id="ARBA00009095"/>
    </source>
</evidence>
<reference evidence="7" key="1">
    <citation type="submission" date="2018-02" db="EMBL/GenBank/DDBJ databases">
        <authorList>
            <person name="Cohen D.B."/>
            <person name="Kent A.D."/>
        </authorList>
    </citation>
    <scope>NUCLEOTIDE SEQUENCE</scope>
</reference>
<dbReference type="Pfam" id="PF12796">
    <property type="entry name" value="Ank_2"/>
    <property type="match status" value="1"/>
</dbReference>
<feature type="repeat" description="ANK" evidence="4">
    <location>
        <begin position="300"/>
        <end position="332"/>
    </location>
</feature>
<dbReference type="GO" id="GO:0004518">
    <property type="term" value="F:nuclease activity"/>
    <property type="evidence" value="ECO:0007669"/>
    <property type="project" value="UniProtKB-UniRule"/>
</dbReference>
<dbReference type="GO" id="GO:0030891">
    <property type="term" value="C:VCB complex"/>
    <property type="evidence" value="ECO:0007669"/>
    <property type="project" value="TreeGrafter"/>
</dbReference>
<feature type="repeat" description="ANK" evidence="4">
    <location>
        <begin position="366"/>
        <end position="398"/>
    </location>
</feature>
<dbReference type="InterPro" id="IPR036104">
    <property type="entry name" value="BFN_sf"/>
</dbReference>
<organism evidence="7">
    <name type="scientific">Fagus sylvatica</name>
    <name type="common">Beechnut</name>
    <dbReference type="NCBI Taxonomy" id="28930"/>
    <lineage>
        <taxon>Eukaryota</taxon>
        <taxon>Viridiplantae</taxon>
        <taxon>Streptophyta</taxon>
        <taxon>Embryophyta</taxon>
        <taxon>Tracheophyta</taxon>
        <taxon>Spermatophyta</taxon>
        <taxon>Magnoliopsida</taxon>
        <taxon>eudicotyledons</taxon>
        <taxon>Gunneridae</taxon>
        <taxon>Pentapetalae</taxon>
        <taxon>rosids</taxon>
        <taxon>fabids</taxon>
        <taxon>Fagales</taxon>
        <taxon>Fagaceae</taxon>
        <taxon>Fagus</taxon>
    </lineage>
</organism>
<feature type="repeat" description="ANK" evidence="4">
    <location>
        <begin position="267"/>
        <end position="299"/>
    </location>
</feature>
<feature type="domain" description="BFN" evidence="6">
    <location>
        <begin position="571"/>
        <end position="708"/>
    </location>
</feature>